<evidence type="ECO:0000256" key="7">
    <source>
        <dbReference type="ARBA" id="ARBA00023102"/>
    </source>
</evidence>
<dbReference type="GO" id="GO:0000107">
    <property type="term" value="F:imidazoleglycerol-phosphate synthase activity"/>
    <property type="evidence" value="ECO:0007669"/>
    <property type="project" value="InterPro"/>
</dbReference>
<protein>
    <recommendedName>
        <fullName evidence="5">Imidazole glycerol phosphate synthase subunit HisF</fullName>
        <ecNumber evidence="4">4.3.2.10</ecNumber>
    </recommendedName>
    <alternativeName>
        <fullName evidence="10">IGP synthase cyclase subunit</fullName>
    </alternativeName>
    <alternativeName>
        <fullName evidence="11">IGP synthase subunit HisF</fullName>
    </alternativeName>
    <alternativeName>
        <fullName evidence="12">ImGP synthase subunit HisF</fullName>
    </alternativeName>
</protein>
<dbReference type="AlphaFoldDB" id="A0A2T2XLL8"/>
<comment type="caution">
    <text evidence="15">The sequence shown here is derived from an EMBL/GenBank/DDBJ whole genome shotgun (WGS) entry which is preliminary data.</text>
</comment>
<comment type="function">
    <text evidence="9">IGPS catalyzes the conversion of PRFAR and glutamine to IGP, AICAR and glutamate. The HisF subunit catalyzes the cyclization activity that produces IGP and AICAR from PRFAR using the ammonia provided by the HisH subunit.</text>
</comment>
<accession>A0A2T2XLL8</accession>
<dbReference type="Pfam" id="PF00977">
    <property type="entry name" value="His_biosynth"/>
    <property type="match status" value="1"/>
</dbReference>
<dbReference type="InterPro" id="IPR013785">
    <property type="entry name" value="Aldolase_TIM"/>
</dbReference>
<gene>
    <name evidence="15" type="ORF">C7B46_01480</name>
</gene>
<dbReference type="GO" id="GO:0000105">
    <property type="term" value="P:L-histidine biosynthetic process"/>
    <property type="evidence" value="ECO:0007669"/>
    <property type="project" value="UniProtKB-UniPathway"/>
</dbReference>
<dbReference type="Proteomes" id="UP000242972">
    <property type="component" value="Unassembled WGS sequence"/>
</dbReference>
<name>A0A2T2XLL8_9FIRM</name>
<dbReference type="GO" id="GO:0016829">
    <property type="term" value="F:lyase activity"/>
    <property type="evidence" value="ECO:0007669"/>
    <property type="project" value="UniProtKB-KW"/>
</dbReference>
<comment type="pathway">
    <text evidence="1">Amino-acid biosynthesis; L-histidine biosynthesis; L-histidine from 5-phospho-alpha-D-ribose 1-diphosphate: step 5/9.</text>
</comment>
<evidence type="ECO:0000256" key="2">
    <source>
        <dbReference type="ARBA" id="ARBA00009667"/>
    </source>
</evidence>
<evidence type="ECO:0000256" key="6">
    <source>
        <dbReference type="ARBA" id="ARBA00022605"/>
    </source>
</evidence>
<evidence type="ECO:0000256" key="4">
    <source>
        <dbReference type="ARBA" id="ARBA00012809"/>
    </source>
</evidence>
<dbReference type="InterPro" id="IPR006062">
    <property type="entry name" value="His_biosynth"/>
</dbReference>
<organism evidence="15 16">
    <name type="scientific">Sulfobacillus benefaciens</name>
    <dbReference type="NCBI Taxonomy" id="453960"/>
    <lineage>
        <taxon>Bacteria</taxon>
        <taxon>Bacillati</taxon>
        <taxon>Bacillota</taxon>
        <taxon>Clostridia</taxon>
        <taxon>Eubacteriales</taxon>
        <taxon>Clostridiales Family XVII. Incertae Sedis</taxon>
        <taxon>Sulfobacillus</taxon>
    </lineage>
</organism>
<dbReference type="UniPathway" id="UPA00031">
    <property type="reaction ID" value="UER00010"/>
</dbReference>
<evidence type="ECO:0000256" key="10">
    <source>
        <dbReference type="ARBA" id="ARBA00030264"/>
    </source>
</evidence>
<dbReference type="PANTHER" id="PTHR21235">
    <property type="entry name" value="IMIDAZOLE GLYCEROL PHOSPHATE SYNTHASE SUBUNIT HISF/H IGP SYNTHASE SUBUNIT HISF/H"/>
    <property type="match status" value="1"/>
</dbReference>
<dbReference type="InterPro" id="IPR004651">
    <property type="entry name" value="HisF"/>
</dbReference>
<evidence type="ECO:0000256" key="9">
    <source>
        <dbReference type="ARBA" id="ARBA00025475"/>
    </source>
</evidence>
<evidence type="ECO:0000256" key="13">
    <source>
        <dbReference type="ARBA" id="ARBA00047838"/>
    </source>
</evidence>
<dbReference type="Gene3D" id="3.20.20.70">
    <property type="entry name" value="Aldolase class I"/>
    <property type="match status" value="1"/>
</dbReference>
<evidence type="ECO:0000256" key="12">
    <source>
        <dbReference type="ARBA" id="ARBA00032401"/>
    </source>
</evidence>
<dbReference type="InterPro" id="IPR050064">
    <property type="entry name" value="IGPS_HisA/HisF"/>
</dbReference>
<comment type="catalytic activity">
    <reaction evidence="13">
        <text>5-[(5-phospho-1-deoxy-D-ribulos-1-ylimino)methylamino]-1-(5-phospho-beta-D-ribosyl)imidazole-4-carboxamide + L-glutamine = D-erythro-1-(imidazol-4-yl)glycerol 3-phosphate + 5-amino-1-(5-phospho-beta-D-ribosyl)imidazole-4-carboxamide + L-glutamate + H(+)</text>
        <dbReference type="Rhea" id="RHEA:24793"/>
        <dbReference type="ChEBI" id="CHEBI:15378"/>
        <dbReference type="ChEBI" id="CHEBI:29985"/>
        <dbReference type="ChEBI" id="CHEBI:58278"/>
        <dbReference type="ChEBI" id="CHEBI:58359"/>
        <dbReference type="ChEBI" id="CHEBI:58475"/>
        <dbReference type="ChEBI" id="CHEBI:58525"/>
        <dbReference type="EC" id="4.3.2.10"/>
    </reaction>
</comment>
<evidence type="ECO:0000313" key="15">
    <source>
        <dbReference type="EMBL" id="PSR35396.1"/>
    </source>
</evidence>
<reference evidence="15 16" key="1">
    <citation type="journal article" date="2014" name="BMC Genomics">
        <title>Comparison of environmental and isolate Sulfobacillus genomes reveals diverse carbon, sulfur, nitrogen, and hydrogen metabolisms.</title>
        <authorList>
            <person name="Justice N.B."/>
            <person name="Norman A."/>
            <person name="Brown C.T."/>
            <person name="Singh A."/>
            <person name="Thomas B.C."/>
            <person name="Banfield J.F."/>
        </authorList>
    </citation>
    <scope>NUCLEOTIDE SEQUENCE [LARGE SCALE GENOMIC DNA]</scope>
    <source>
        <strain evidence="15">AMDSBA4</strain>
    </source>
</reference>
<proteinExistence type="inferred from homology"/>
<evidence type="ECO:0000256" key="8">
    <source>
        <dbReference type="ARBA" id="ARBA00023239"/>
    </source>
</evidence>
<comment type="subunit">
    <text evidence="3">Heterodimer of HisH and HisF.</text>
</comment>
<sequence>MPRIIPCLDVRHGRVVKGVRFEELIDSGDPVALAQQYAEQGADEIVWLDIVATVEEEELSLNLIAAARDSLAIPLTVGGGVRSLAHVEQLLAHGADKVSINSYPLSHPEFIQQIASRWGSQCVVVAVDARREQNHYQVYKNGGRVRTAWELGEWLHVAQDQGAGEFLLTSMDRDGTQSGYDLSMLAYARSRVSRPIIASGGAGSAGDVLRVLKSGQSAVLLASLLHQGKTTVSALKAYLVDEGVSVRWPV</sequence>
<evidence type="ECO:0000256" key="1">
    <source>
        <dbReference type="ARBA" id="ARBA00005091"/>
    </source>
</evidence>
<evidence type="ECO:0000256" key="11">
    <source>
        <dbReference type="ARBA" id="ARBA00031409"/>
    </source>
</evidence>
<keyword evidence="6 14" id="KW-0028">Amino-acid biosynthesis</keyword>
<dbReference type="SUPFAM" id="SSF51366">
    <property type="entry name" value="Ribulose-phoshate binding barrel"/>
    <property type="match status" value="1"/>
</dbReference>
<dbReference type="EMBL" id="PXYW01000002">
    <property type="protein sequence ID" value="PSR35396.1"/>
    <property type="molecule type" value="Genomic_DNA"/>
</dbReference>
<evidence type="ECO:0000256" key="3">
    <source>
        <dbReference type="ARBA" id="ARBA00011152"/>
    </source>
</evidence>
<dbReference type="CDD" id="cd04731">
    <property type="entry name" value="HisF"/>
    <property type="match status" value="1"/>
</dbReference>
<evidence type="ECO:0000256" key="14">
    <source>
        <dbReference type="RuleBase" id="RU003657"/>
    </source>
</evidence>
<dbReference type="InterPro" id="IPR011060">
    <property type="entry name" value="RibuloseP-bd_barrel"/>
</dbReference>
<dbReference type="EC" id="4.3.2.10" evidence="4"/>
<evidence type="ECO:0000256" key="5">
    <source>
        <dbReference type="ARBA" id="ARBA00016318"/>
    </source>
</evidence>
<evidence type="ECO:0000313" key="16">
    <source>
        <dbReference type="Proteomes" id="UP000242972"/>
    </source>
</evidence>
<keyword evidence="8" id="KW-0456">Lyase</keyword>
<keyword evidence="7 14" id="KW-0368">Histidine biosynthesis</keyword>
<dbReference type="PANTHER" id="PTHR21235:SF2">
    <property type="entry name" value="IMIDAZOLE GLYCEROL PHOSPHATE SYNTHASE HISHF"/>
    <property type="match status" value="1"/>
</dbReference>
<comment type="similarity">
    <text evidence="2 14">Belongs to the HisA/HisF family.</text>
</comment>